<dbReference type="SUPFAM" id="SSF55166">
    <property type="entry name" value="Hedgehog/DD-peptidase"/>
    <property type="match status" value="1"/>
</dbReference>
<evidence type="ECO:0000259" key="3">
    <source>
        <dbReference type="Pfam" id="PF13539"/>
    </source>
</evidence>
<sequence>MRHRLRTSFPALGLGLVLVLAGCAGDPDADPTVSTTAPTASRTASPSPATTTPTTAAPTTAAPAPPAPGTVPPAWLGTRVLPRTADGFGEIRPTPRELRNRRFTLPDQLPALPGTGFASRIADPAPADVIARSTWRRGCPVGRDDLAWVRLTFWGFDDARHTGELLVNRAVARDLVRVFRELYAERFPIEEMRITRRDEQTAPPTGDGNNTGAFNCRPTRGTSTFSQHAYGLAVDLNPFQNPYVKGDVVLPELASAYVDRDRVRPGMITADGVVVRAFTAIGWGWGGSWQNLVDYQHFSRNGR</sequence>
<dbReference type="Pfam" id="PF13539">
    <property type="entry name" value="Peptidase_M15_4"/>
    <property type="match status" value="1"/>
</dbReference>
<dbReference type="AlphaFoldDB" id="A0A5Q6S311"/>
<gene>
    <name evidence="4" type="ORF">FE697_002285</name>
</gene>
<feature type="chain" id="PRO_5024366742" evidence="2">
    <location>
        <begin position="30"/>
        <end position="303"/>
    </location>
</feature>
<evidence type="ECO:0000313" key="5">
    <source>
        <dbReference type="Proteomes" id="UP000307768"/>
    </source>
</evidence>
<dbReference type="Gene3D" id="3.30.1380.10">
    <property type="match status" value="1"/>
</dbReference>
<comment type="caution">
    <text evidence="4">The sequence shown here is derived from an EMBL/GenBank/DDBJ whole genome shotgun (WGS) entry which is preliminary data.</text>
</comment>
<dbReference type="RefSeq" id="WP_149767872.1">
    <property type="nucleotide sequence ID" value="NZ_VDFQ02000001.1"/>
</dbReference>
<feature type="domain" description="Peptidase M15C" evidence="3">
    <location>
        <begin position="221"/>
        <end position="299"/>
    </location>
</feature>
<feature type="compositionally biased region" description="Low complexity" evidence="1">
    <location>
        <begin position="28"/>
        <end position="62"/>
    </location>
</feature>
<evidence type="ECO:0000256" key="2">
    <source>
        <dbReference type="SAM" id="SignalP"/>
    </source>
</evidence>
<organism evidence="4 5">
    <name type="scientific">Mumia zhuanghuii</name>
    <dbReference type="NCBI Taxonomy" id="2585211"/>
    <lineage>
        <taxon>Bacteria</taxon>
        <taxon>Bacillati</taxon>
        <taxon>Actinomycetota</taxon>
        <taxon>Actinomycetes</taxon>
        <taxon>Propionibacteriales</taxon>
        <taxon>Nocardioidaceae</taxon>
        <taxon>Mumia</taxon>
    </lineage>
</organism>
<dbReference type="Proteomes" id="UP000307768">
    <property type="component" value="Unassembled WGS sequence"/>
</dbReference>
<dbReference type="OrthoDB" id="9799970at2"/>
<feature type="signal peptide" evidence="2">
    <location>
        <begin position="1"/>
        <end position="29"/>
    </location>
</feature>
<dbReference type="EMBL" id="VDFQ02000001">
    <property type="protein sequence ID" value="KAA1424767.1"/>
    <property type="molecule type" value="Genomic_DNA"/>
</dbReference>
<keyword evidence="2" id="KW-0732">Signal</keyword>
<name>A0A5Q6S311_9ACTN</name>
<protein>
    <submittedName>
        <fullName evidence="4">M15 family metallopeptidase</fullName>
    </submittedName>
</protein>
<reference evidence="4 5" key="1">
    <citation type="submission" date="2019-09" db="EMBL/GenBank/DDBJ databases">
        <title>Mumia zhuanghuii sp. nov. isolated from the intestinal contents of plateau pika (Ochotona curzoniae) in the Qinghai-Tibet plateau of China.</title>
        <authorList>
            <person name="Tian Z."/>
        </authorList>
    </citation>
    <scope>NUCLEOTIDE SEQUENCE [LARGE SCALE GENOMIC DNA]</scope>
    <source>
        <strain evidence="5">350</strain>
    </source>
</reference>
<accession>A0A5Q6S311</accession>
<feature type="region of interest" description="Disordered" evidence="1">
    <location>
        <begin position="197"/>
        <end position="216"/>
    </location>
</feature>
<feature type="region of interest" description="Disordered" evidence="1">
    <location>
        <begin position="28"/>
        <end position="75"/>
    </location>
</feature>
<dbReference type="PROSITE" id="PS51257">
    <property type="entry name" value="PROKAR_LIPOPROTEIN"/>
    <property type="match status" value="1"/>
</dbReference>
<evidence type="ECO:0000256" key="1">
    <source>
        <dbReference type="SAM" id="MobiDB-lite"/>
    </source>
</evidence>
<evidence type="ECO:0000313" key="4">
    <source>
        <dbReference type="EMBL" id="KAA1424767.1"/>
    </source>
</evidence>
<dbReference type="GO" id="GO:0008233">
    <property type="term" value="F:peptidase activity"/>
    <property type="evidence" value="ECO:0007669"/>
    <property type="project" value="InterPro"/>
</dbReference>
<dbReference type="InterPro" id="IPR039561">
    <property type="entry name" value="Peptidase_M15C"/>
</dbReference>
<dbReference type="InterPro" id="IPR009045">
    <property type="entry name" value="Zn_M74/Hedgehog-like"/>
</dbReference>
<proteinExistence type="predicted"/>